<sequence length="78" mass="8568">MRTTALFRLRRYGAAGGPVQLTTPLVTLLLQAELLPLQRLKQEGVGQRTARFLVYSFVELAMPTLTGGEIAVVDCGRH</sequence>
<protein>
    <submittedName>
        <fullName evidence="1">Uncharacterized protein</fullName>
    </submittedName>
</protein>
<proteinExistence type="predicted"/>
<dbReference type="EMBL" id="JACHOB010000007">
    <property type="protein sequence ID" value="MBB4660274.1"/>
    <property type="molecule type" value="Genomic_DNA"/>
</dbReference>
<reference evidence="1 2" key="1">
    <citation type="submission" date="2020-08" db="EMBL/GenBank/DDBJ databases">
        <title>Genomic Encyclopedia of Type Strains, Phase IV (KMG-IV): sequencing the most valuable type-strain genomes for metagenomic binning, comparative biology and taxonomic classification.</title>
        <authorList>
            <person name="Goeker M."/>
        </authorList>
    </citation>
    <scope>NUCLEOTIDE SEQUENCE [LARGE SCALE GENOMIC DNA]</scope>
    <source>
        <strain evidence="1 2">DSM 102850</strain>
    </source>
</reference>
<accession>A0A840I7Y1</accession>
<dbReference type="AlphaFoldDB" id="A0A840I7Y1"/>
<evidence type="ECO:0000313" key="2">
    <source>
        <dbReference type="Proteomes" id="UP000563524"/>
    </source>
</evidence>
<organism evidence="1 2">
    <name type="scientific">Parvularcula dongshanensis</name>
    <dbReference type="NCBI Taxonomy" id="1173995"/>
    <lineage>
        <taxon>Bacteria</taxon>
        <taxon>Pseudomonadati</taxon>
        <taxon>Pseudomonadota</taxon>
        <taxon>Alphaproteobacteria</taxon>
        <taxon>Parvularculales</taxon>
        <taxon>Parvularculaceae</taxon>
        <taxon>Parvularcula</taxon>
    </lineage>
</organism>
<dbReference type="Proteomes" id="UP000563524">
    <property type="component" value="Unassembled WGS sequence"/>
</dbReference>
<comment type="caution">
    <text evidence="1">The sequence shown here is derived from an EMBL/GenBank/DDBJ whole genome shotgun (WGS) entry which is preliminary data.</text>
</comment>
<evidence type="ECO:0000313" key="1">
    <source>
        <dbReference type="EMBL" id="MBB4660274.1"/>
    </source>
</evidence>
<gene>
    <name evidence="1" type="ORF">GGQ59_002824</name>
</gene>
<keyword evidence="2" id="KW-1185">Reference proteome</keyword>
<name>A0A840I7Y1_9PROT</name>